<keyword evidence="2" id="KW-0408">Iron</keyword>
<keyword evidence="2" id="KW-0411">Iron-sulfur</keyword>
<dbReference type="Pfam" id="PF00175">
    <property type="entry name" value="NAD_binding_1"/>
    <property type="match status" value="1"/>
</dbReference>
<dbReference type="InterPro" id="IPR006058">
    <property type="entry name" value="2Fe2S_fd_BS"/>
</dbReference>
<dbReference type="SUPFAM" id="SSF63380">
    <property type="entry name" value="Riboflavin synthase domain-like"/>
    <property type="match status" value="1"/>
</dbReference>
<dbReference type="CDD" id="cd06190">
    <property type="entry name" value="T4MO_e_transfer_like"/>
    <property type="match status" value="1"/>
</dbReference>
<dbReference type="Pfam" id="PF00970">
    <property type="entry name" value="FAD_binding_6"/>
    <property type="match status" value="1"/>
</dbReference>
<dbReference type="Gene3D" id="3.40.50.80">
    <property type="entry name" value="Nucleotide-binding domain of ferredoxin-NADP reductase (FNR) module"/>
    <property type="match status" value="1"/>
</dbReference>
<keyword evidence="6" id="KW-1185">Reference proteome</keyword>
<dbReference type="Gene3D" id="2.40.30.10">
    <property type="entry name" value="Translation factors"/>
    <property type="match status" value="1"/>
</dbReference>
<dbReference type="SUPFAM" id="SSF52343">
    <property type="entry name" value="Ferredoxin reductase-like, C-terminal NADP-linked domain"/>
    <property type="match status" value="1"/>
</dbReference>
<dbReference type="PROSITE" id="PS00197">
    <property type="entry name" value="2FE2S_FER_1"/>
    <property type="match status" value="1"/>
</dbReference>
<sequence length="340" mass="37059">MTQHQIRIGEDAPFQQDDGDTVLQAALRAGVGFPYECSSGGCGSCKFELLDGEVEQLWPEAPGLSERDRRKKLLLACQCRATGPLQLKVRSSPECRPQIRPERRSASLIGSRALTHDITEFRFAAPGPAEFQAGQYALLYLPGVGSARAYSMSNTANPEGEWHFQIRRVAGGKGTDQLFNHLRPGDAVVIDGPYGLAGLRTQSARDIVCVAGGSGLAPMVSIARGAVQAGMLGEQQRQLHFFYGARTPQDVCGEAFLRDLPGFGTGIHFHPVVSQPAGAATPWTGATGFVHERVKQVLAERMADCEFYFAGPPPMTQALQSMLMVDHRVPFEQIHFDRFF</sequence>
<name>A0A7W2EUM4_9BURK</name>
<dbReference type="RefSeq" id="WP_182164936.1">
    <property type="nucleotide sequence ID" value="NZ_JACEZT010000012.1"/>
</dbReference>
<dbReference type="EMBL" id="JACEZT010000012">
    <property type="protein sequence ID" value="MBA5638917.1"/>
    <property type="molecule type" value="Genomic_DNA"/>
</dbReference>
<comment type="cofactor">
    <cofactor evidence="1">
        <name>FAD</name>
        <dbReference type="ChEBI" id="CHEBI:57692"/>
    </cofactor>
</comment>
<dbReference type="InterPro" id="IPR012675">
    <property type="entry name" value="Beta-grasp_dom_sf"/>
</dbReference>
<keyword evidence="2" id="KW-0001">2Fe-2S</keyword>
<reference evidence="5 6" key="1">
    <citation type="submission" date="2020-07" db="EMBL/GenBank/DDBJ databases">
        <title>Novel species isolated from subtropical streams in China.</title>
        <authorList>
            <person name="Lu H."/>
        </authorList>
    </citation>
    <scope>NUCLEOTIDE SEQUENCE [LARGE SCALE GENOMIC DNA]</scope>
    <source>
        <strain evidence="5 6">LX20W</strain>
    </source>
</reference>
<keyword evidence="2" id="KW-0479">Metal-binding</keyword>
<feature type="domain" description="2Fe-2S ferredoxin-type" evidence="3">
    <location>
        <begin position="4"/>
        <end position="95"/>
    </location>
</feature>
<dbReference type="CDD" id="cd00207">
    <property type="entry name" value="fer2"/>
    <property type="match status" value="1"/>
</dbReference>
<evidence type="ECO:0000313" key="5">
    <source>
        <dbReference type="EMBL" id="MBA5638917.1"/>
    </source>
</evidence>
<dbReference type="InterPro" id="IPR001041">
    <property type="entry name" value="2Fe-2S_ferredoxin-type"/>
</dbReference>
<feature type="domain" description="FAD-binding FR-type" evidence="4">
    <location>
        <begin position="101"/>
        <end position="200"/>
    </location>
</feature>
<dbReference type="PRINTS" id="PR00410">
    <property type="entry name" value="PHEHYDRXLASE"/>
</dbReference>
<gene>
    <name evidence="5" type="ORF">H3H37_17805</name>
</gene>
<dbReference type="InterPro" id="IPR050415">
    <property type="entry name" value="MRET"/>
</dbReference>
<dbReference type="GO" id="GO:0051537">
    <property type="term" value="F:2 iron, 2 sulfur cluster binding"/>
    <property type="evidence" value="ECO:0007669"/>
    <property type="project" value="UniProtKB-KW"/>
</dbReference>
<protein>
    <submittedName>
        <fullName evidence="5">2Fe-2S iron-sulfur cluster binding domain-containing protein</fullName>
    </submittedName>
</protein>
<dbReference type="AlphaFoldDB" id="A0A7W2EUM4"/>
<organism evidence="5 6">
    <name type="scientific">Rugamonas brunnea</name>
    <dbReference type="NCBI Taxonomy" id="2758569"/>
    <lineage>
        <taxon>Bacteria</taxon>
        <taxon>Pseudomonadati</taxon>
        <taxon>Pseudomonadota</taxon>
        <taxon>Betaproteobacteria</taxon>
        <taxon>Burkholderiales</taxon>
        <taxon>Oxalobacteraceae</taxon>
        <taxon>Telluria group</taxon>
        <taxon>Rugamonas</taxon>
    </lineage>
</organism>
<dbReference type="InterPro" id="IPR008333">
    <property type="entry name" value="Cbr1-like_FAD-bd_dom"/>
</dbReference>
<proteinExistence type="predicted"/>
<dbReference type="Pfam" id="PF00111">
    <property type="entry name" value="Fer2"/>
    <property type="match status" value="1"/>
</dbReference>
<dbReference type="InterPro" id="IPR036010">
    <property type="entry name" value="2Fe-2S_ferredoxin-like_sf"/>
</dbReference>
<dbReference type="InterPro" id="IPR001433">
    <property type="entry name" value="OxRdtase_FAD/NAD-bd"/>
</dbReference>
<accession>A0A7W2EUM4</accession>
<dbReference type="PROSITE" id="PS51085">
    <property type="entry name" value="2FE2S_FER_2"/>
    <property type="match status" value="1"/>
</dbReference>
<dbReference type="PANTHER" id="PTHR47354:SF5">
    <property type="entry name" value="PROTEIN RFBI"/>
    <property type="match status" value="1"/>
</dbReference>
<dbReference type="GO" id="GO:0016491">
    <property type="term" value="F:oxidoreductase activity"/>
    <property type="evidence" value="ECO:0007669"/>
    <property type="project" value="InterPro"/>
</dbReference>
<dbReference type="InterPro" id="IPR039261">
    <property type="entry name" value="FNR_nucleotide-bd"/>
</dbReference>
<evidence type="ECO:0000313" key="6">
    <source>
        <dbReference type="Proteomes" id="UP000534388"/>
    </source>
</evidence>
<dbReference type="PROSITE" id="PS51384">
    <property type="entry name" value="FAD_FR"/>
    <property type="match status" value="1"/>
</dbReference>
<evidence type="ECO:0000259" key="3">
    <source>
        <dbReference type="PROSITE" id="PS51085"/>
    </source>
</evidence>
<dbReference type="Proteomes" id="UP000534388">
    <property type="component" value="Unassembled WGS sequence"/>
</dbReference>
<dbReference type="PANTHER" id="PTHR47354">
    <property type="entry name" value="NADH OXIDOREDUCTASE HCR"/>
    <property type="match status" value="1"/>
</dbReference>
<dbReference type="InterPro" id="IPR017938">
    <property type="entry name" value="Riboflavin_synthase-like_b-brl"/>
</dbReference>
<dbReference type="InterPro" id="IPR017927">
    <property type="entry name" value="FAD-bd_FR_type"/>
</dbReference>
<comment type="caution">
    <text evidence="5">The sequence shown here is derived from an EMBL/GenBank/DDBJ whole genome shotgun (WGS) entry which is preliminary data.</text>
</comment>
<dbReference type="SUPFAM" id="SSF54292">
    <property type="entry name" value="2Fe-2S ferredoxin-like"/>
    <property type="match status" value="1"/>
</dbReference>
<evidence type="ECO:0000256" key="2">
    <source>
        <dbReference type="ARBA" id="ARBA00022714"/>
    </source>
</evidence>
<evidence type="ECO:0000256" key="1">
    <source>
        <dbReference type="ARBA" id="ARBA00001974"/>
    </source>
</evidence>
<dbReference type="Gene3D" id="3.10.20.30">
    <property type="match status" value="1"/>
</dbReference>
<evidence type="ECO:0000259" key="4">
    <source>
        <dbReference type="PROSITE" id="PS51384"/>
    </source>
</evidence>